<evidence type="ECO:0000313" key="2">
    <source>
        <dbReference type="EMBL" id="KAK7306619.1"/>
    </source>
</evidence>
<keyword evidence="1" id="KW-0472">Membrane</keyword>
<organism evidence="2 3">
    <name type="scientific">Canavalia gladiata</name>
    <name type="common">Sword bean</name>
    <name type="synonym">Dolichos gladiatus</name>
    <dbReference type="NCBI Taxonomy" id="3824"/>
    <lineage>
        <taxon>Eukaryota</taxon>
        <taxon>Viridiplantae</taxon>
        <taxon>Streptophyta</taxon>
        <taxon>Embryophyta</taxon>
        <taxon>Tracheophyta</taxon>
        <taxon>Spermatophyta</taxon>
        <taxon>Magnoliopsida</taxon>
        <taxon>eudicotyledons</taxon>
        <taxon>Gunneridae</taxon>
        <taxon>Pentapetalae</taxon>
        <taxon>rosids</taxon>
        <taxon>fabids</taxon>
        <taxon>Fabales</taxon>
        <taxon>Fabaceae</taxon>
        <taxon>Papilionoideae</taxon>
        <taxon>50 kb inversion clade</taxon>
        <taxon>NPAAA clade</taxon>
        <taxon>indigoferoid/millettioid clade</taxon>
        <taxon>Phaseoleae</taxon>
        <taxon>Canavalia</taxon>
    </lineage>
</organism>
<reference evidence="2 3" key="1">
    <citation type="submission" date="2024-01" db="EMBL/GenBank/DDBJ databases">
        <title>The genomes of 5 underutilized Papilionoideae crops provide insights into root nodulation and disease resistanc.</title>
        <authorList>
            <person name="Jiang F."/>
        </authorList>
    </citation>
    <scope>NUCLEOTIDE SEQUENCE [LARGE SCALE GENOMIC DNA]</scope>
    <source>
        <strain evidence="2">LVBAO_FW01</strain>
        <tissue evidence="2">Leaves</tissue>
    </source>
</reference>
<evidence type="ECO:0000313" key="3">
    <source>
        <dbReference type="Proteomes" id="UP001367508"/>
    </source>
</evidence>
<dbReference type="Proteomes" id="UP001367508">
    <property type="component" value="Unassembled WGS sequence"/>
</dbReference>
<name>A0AAN9PQI0_CANGL</name>
<keyword evidence="3" id="KW-1185">Reference proteome</keyword>
<feature type="transmembrane region" description="Helical" evidence="1">
    <location>
        <begin position="42"/>
        <end position="61"/>
    </location>
</feature>
<gene>
    <name evidence="2" type="ORF">VNO77_44570</name>
</gene>
<keyword evidence="1" id="KW-0812">Transmembrane</keyword>
<comment type="caution">
    <text evidence="2">The sequence shown here is derived from an EMBL/GenBank/DDBJ whole genome shotgun (WGS) entry which is preliminary data.</text>
</comment>
<protein>
    <submittedName>
        <fullName evidence="2">Uncharacterized protein</fullName>
    </submittedName>
</protein>
<dbReference type="EMBL" id="JAYMYQ010000011">
    <property type="protein sequence ID" value="KAK7306619.1"/>
    <property type="molecule type" value="Genomic_DNA"/>
</dbReference>
<dbReference type="AlphaFoldDB" id="A0AAN9PQI0"/>
<keyword evidence="1" id="KW-1133">Transmembrane helix</keyword>
<sequence length="228" mass="25343">MRLVAGSTLRSLVGFGYMQPSSNVTVEFWGCPLCATNFKAMFNALLFLFTISLTMLTVGFIRGQAAYIMEPHAEGRHGFRSSVPNGGKSSRRISCYNEVLCIDPLIANQLVNRGNIHKVLMESMKLFRIICSSIEHSTTAISEPFTNDRELQLNEAFDPRKLSLLTAVIKELTTLLNSSEVANCKRVAKSEGIIWRKNVTISKIKEGLGCSRIKGYAVKNQKASYMHA</sequence>
<proteinExistence type="predicted"/>
<accession>A0AAN9PQI0</accession>
<evidence type="ECO:0000256" key="1">
    <source>
        <dbReference type="SAM" id="Phobius"/>
    </source>
</evidence>